<feature type="region of interest" description="Disordered" evidence="1">
    <location>
        <begin position="1"/>
        <end position="21"/>
    </location>
</feature>
<dbReference type="AlphaFoldDB" id="A0A0C9URA3"/>
<feature type="compositionally biased region" description="Polar residues" evidence="1">
    <location>
        <begin position="267"/>
        <end position="278"/>
    </location>
</feature>
<reference evidence="2 3" key="1">
    <citation type="submission" date="2014-06" db="EMBL/GenBank/DDBJ databases">
        <title>Evolutionary Origins and Diversification of the Mycorrhizal Mutualists.</title>
        <authorList>
            <consortium name="DOE Joint Genome Institute"/>
            <consortium name="Mycorrhizal Genomics Consortium"/>
            <person name="Kohler A."/>
            <person name="Kuo A."/>
            <person name="Nagy L.G."/>
            <person name="Floudas D."/>
            <person name="Copeland A."/>
            <person name="Barry K.W."/>
            <person name="Cichocki N."/>
            <person name="Veneault-Fourrey C."/>
            <person name="LaButti K."/>
            <person name="Lindquist E.A."/>
            <person name="Lipzen A."/>
            <person name="Lundell T."/>
            <person name="Morin E."/>
            <person name="Murat C."/>
            <person name="Riley R."/>
            <person name="Ohm R."/>
            <person name="Sun H."/>
            <person name="Tunlid A."/>
            <person name="Henrissat B."/>
            <person name="Grigoriev I.V."/>
            <person name="Hibbett D.S."/>
            <person name="Martin F."/>
        </authorList>
    </citation>
    <scope>NUCLEOTIDE SEQUENCE [LARGE SCALE GENOMIC DNA]</scope>
    <source>
        <strain evidence="2 3">SS14</strain>
    </source>
</reference>
<name>A0A0C9URA3_SPHS4</name>
<evidence type="ECO:0000313" key="2">
    <source>
        <dbReference type="EMBL" id="KIJ37309.1"/>
    </source>
</evidence>
<feature type="compositionally biased region" description="Basic and acidic residues" evidence="1">
    <location>
        <begin position="253"/>
        <end position="266"/>
    </location>
</feature>
<feature type="region of interest" description="Disordered" evidence="1">
    <location>
        <begin position="245"/>
        <end position="278"/>
    </location>
</feature>
<dbReference type="SUPFAM" id="SSF55729">
    <property type="entry name" value="Acyl-CoA N-acyltransferases (Nat)"/>
    <property type="match status" value="1"/>
</dbReference>
<gene>
    <name evidence="2" type="ORF">M422DRAFT_33840</name>
</gene>
<dbReference type="Gene3D" id="3.40.630.30">
    <property type="match status" value="1"/>
</dbReference>
<protein>
    <submittedName>
        <fullName evidence="2">Uncharacterized protein</fullName>
    </submittedName>
</protein>
<proteinExistence type="predicted"/>
<evidence type="ECO:0000256" key="1">
    <source>
        <dbReference type="SAM" id="MobiDB-lite"/>
    </source>
</evidence>
<dbReference type="InterPro" id="IPR016181">
    <property type="entry name" value="Acyl_CoA_acyltransferase"/>
</dbReference>
<feature type="region of interest" description="Disordered" evidence="1">
    <location>
        <begin position="329"/>
        <end position="426"/>
    </location>
</feature>
<evidence type="ECO:0000313" key="3">
    <source>
        <dbReference type="Proteomes" id="UP000054279"/>
    </source>
</evidence>
<accession>A0A0C9URA3</accession>
<dbReference type="Proteomes" id="UP000054279">
    <property type="component" value="Unassembled WGS sequence"/>
</dbReference>
<dbReference type="HOGENOM" id="CLU_611350_0_0_1"/>
<dbReference type="OrthoDB" id="64477at2759"/>
<sequence>MLNNSLSDSNAPMQESVPKTRSVISLSSDFLDPEDERQGAELQQIWEELAKNSVEVAAAFGCNTLWDFAAHHCLFIQTIIQAERFETAEQGLAWSPSRLAGLIYMTESSIHGEVNLGLVLLPWARKNGWAQTAGSLALRWAFEEAGYHRVQAAIIAGPHRPATMRLFARMSFSHEGVKRRQVYSQVFLEYKDVTYMGIVDTEYMICRYRPDIPRSPWDELLQRHQKEREELLDLEAARAPLKRSASTETIKWMQDKEGEGEERQEKPSTFSRGATPGSQTLGDYYSSYELSGSSAASSTSGWQSIRRHDARAVESDSDGEWLNDYLRTERSPEAAESSDNEYLHSAEEALAEMDSDVEHSEGENYDCLEEAASPGRAPSPPESQSSKADSWVIDDGEEETPLLKDVPSVQGGGTLGPSSEGIPSGSVDQLTAWANAPLFVFKRDTQFQ</sequence>
<keyword evidence="3" id="KW-1185">Reference proteome</keyword>
<organism evidence="2 3">
    <name type="scientific">Sphaerobolus stellatus (strain SS14)</name>
    <dbReference type="NCBI Taxonomy" id="990650"/>
    <lineage>
        <taxon>Eukaryota</taxon>
        <taxon>Fungi</taxon>
        <taxon>Dikarya</taxon>
        <taxon>Basidiomycota</taxon>
        <taxon>Agaricomycotina</taxon>
        <taxon>Agaricomycetes</taxon>
        <taxon>Phallomycetidae</taxon>
        <taxon>Geastrales</taxon>
        <taxon>Sphaerobolaceae</taxon>
        <taxon>Sphaerobolus</taxon>
    </lineage>
</organism>
<dbReference type="EMBL" id="KN837170">
    <property type="protein sequence ID" value="KIJ37309.1"/>
    <property type="molecule type" value="Genomic_DNA"/>
</dbReference>